<protein>
    <submittedName>
        <fullName evidence="2">Uncharacterized protein</fullName>
    </submittedName>
</protein>
<accession>A0A2R8FG24</accession>
<evidence type="ECO:0000256" key="1">
    <source>
        <dbReference type="SAM" id="Phobius"/>
    </source>
</evidence>
<dbReference type="AlphaFoldDB" id="A0A2R8FG24"/>
<keyword evidence="1" id="KW-1133">Transmembrane helix</keyword>
<evidence type="ECO:0000313" key="2">
    <source>
        <dbReference type="EMBL" id="SPO49409.1"/>
    </source>
</evidence>
<geneLocation type="plasmid" evidence="2">
    <name>pLAC2</name>
</geneLocation>
<sequence length="116" mass="13885">MKYLDHKYLILKRNKLLQRNFYFRKASKNFILGALCFILASYFLKNIDHNYFADFTKTIAISLILALVVSLFSDYLATEKEIMTIEVKLDCLRIAYDPRKELEKKLKRKKLRQLKN</sequence>
<keyword evidence="1" id="KW-0812">Transmembrane</keyword>
<feature type="transmembrane region" description="Helical" evidence="1">
    <location>
        <begin position="55"/>
        <end position="77"/>
    </location>
</feature>
<dbReference type="EMBL" id="LT996085">
    <property type="protein sequence ID" value="SPO49409.1"/>
    <property type="molecule type" value="Genomic_DNA"/>
</dbReference>
<gene>
    <name evidence="2" type="ORF">PLAC02_P03</name>
</gene>
<dbReference type="RefSeq" id="WP_010499839.1">
    <property type="nucleotide sequence ID" value="NZ_JQBK01000136.1"/>
</dbReference>
<reference evidence="2" key="1">
    <citation type="submission" date="2018-03" db="EMBL/GenBank/DDBJ databases">
        <authorList>
            <person name="Keele B.F."/>
        </authorList>
    </citation>
    <scope>NUCLEOTIDE SEQUENCE</scope>
    <source>
        <strain evidence="2">ACA-DC 1533</strain>
    </source>
</reference>
<organism evidence="2">
    <name type="scientific">Ligilactobacillus acidipiscis</name>
    <dbReference type="NCBI Taxonomy" id="89059"/>
    <lineage>
        <taxon>Bacteria</taxon>
        <taxon>Bacillati</taxon>
        <taxon>Bacillota</taxon>
        <taxon>Bacilli</taxon>
        <taxon>Lactobacillales</taxon>
        <taxon>Lactobacillaceae</taxon>
        <taxon>Ligilactobacillus</taxon>
    </lineage>
</organism>
<keyword evidence="2" id="KW-0614">Plasmid</keyword>
<name>A0A2R8FG24_9LACO</name>
<proteinExistence type="predicted"/>
<keyword evidence="1" id="KW-0472">Membrane</keyword>
<feature type="transmembrane region" description="Helical" evidence="1">
    <location>
        <begin position="21"/>
        <end position="43"/>
    </location>
</feature>